<dbReference type="RefSeq" id="WP_250645266.1">
    <property type="nucleotide sequence ID" value="NZ_CP021748.1"/>
</dbReference>
<dbReference type="Gene3D" id="3.30.559.10">
    <property type="entry name" value="Chloramphenicol acetyltransferase-like domain"/>
    <property type="match status" value="1"/>
</dbReference>
<feature type="region of interest" description="Disordered" evidence="1">
    <location>
        <begin position="344"/>
        <end position="369"/>
    </location>
</feature>
<evidence type="ECO:0000313" key="4">
    <source>
        <dbReference type="Proteomes" id="UP000195880"/>
    </source>
</evidence>
<dbReference type="PANTHER" id="PTHR45527">
    <property type="entry name" value="NONRIBOSOMAL PEPTIDE SYNTHETASE"/>
    <property type="match status" value="1"/>
</dbReference>
<keyword evidence="4" id="KW-1185">Reference proteome</keyword>
<gene>
    <name evidence="3" type="ORF">SMD44_08951</name>
</gene>
<dbReference type="GO" id="GO:0008610">
    <property type="term" value="P:lipid biosynthetic process"/>
    <property type="evidence" value="ECO:0007669"/>
    <property type="project" value="UniProtKB-ARBA"/>
</dbReference>
<dbReference type="EMBL" id="CP021748">
    <property type="protein sequence ID" value="ARX89464.1"/>
    <property type="molecule type" value="Genomic_DNA"/>
</dbReference>
<evidence type="ECO:0000313" key="3">
    <source>
        <dbReference type="EMBL" id="ARX89464.1"/>
    </source>
</evidence>
<evidence type="ECO:0000256" key="1">
    <source>
        <dbReference type="SAM" id="MobiDB-lite"/>
    </source>
</evidence>
<dbReference type="PANTHER" id="PTHR45527:SF1">
    <property type="entry name" value="FATTY ACID SYNTHASE"/>
    <property type="match status" value="1"/>
</dbReference>
<dbReference type="GO" id="GO:0031177">
    <property type="term" value="F:phosphopantetheine binding"/>
    <property type="evidence" value="ECO:0007669"/>
    <property type="project" value="TreeGrafter"/>
</dbReference>
<accession>A0A1Z1WSU8</accession>
<dbReference type="AlphaFoldDB" id="A0A1Z1WSU8"/>
<dbReference type="Gene3D" id="3.30.559.30">
    <property type="entry name" value="Nonribosomal peptide synthetase, condensation domain"/>
    <property type="match status" value="1"/>
</dbReference>
<dbReference type="Proteomes" id="UP000195880">
    <property type="component" value="Chromosome"/>
</dbReference>
<name>A0A1Z1WSU8_9ACTN</name>
<dbReference type="GO" id="GO:0005737">
    <property type="term" value="C:cytoplasm"/>
    <property type="evidence" value="ECO:0007669"/>
    <property type="project" value="TreeGrafter"/>
</dbReference>
<reference evidence="3 4" key="1">
    <citation type="submission" date="2017-05" db="EMBL/GenBank/DDBJ databases">
        <title>Streptomyces alboflavus Genome sequencing and assembly.</title>
        <authorList>
            <person name="Wang Y."/>
            <person name="Du B."/>
            <person name="Ding Y."/>
            <person name="Liu H."/>
            <person name="Hou Q."/>
            <person name="Liu K."/>
            <person name="Wang C."/>
            <person name="Yao L."/>
        </authorList>
    </citation>
    <scope>NUCLEOTIDE SEQUENCE [LARGE SCALE GENOMIC DNA]</scope>
    <source>
        <strain evidence="3 4">MDJK44</strain>
    </source>
</reference>
<organism evidence="3 4">
    <name type="scientific">Streptomyces alboflavus</name>
    <dbReference type="NCBI Taxonomy" id="67267"/>
    <lineage>
        <taxon>Bacteria</taxon>
        <taxon>Bacillati</taxon>
        <taxon>Actinomycetota</taxon>
        <taxon>Actinomycetes</taxon>
        <taxon>Kitasatosporales</taxon>
        <taxon>Streptomycetaceae</taxon>
        <taxon>Streptomyces</taxon>
    </lineage>
</organism>
<protein>
    <submittedName>
        <fullName evidence="3">Putative Linear gramicidin synthase subunit C</fullName>
    </submittedName>
</protein>
<dbReference type="GO" id="GO:0044550">
    <property type="term" value="P:secondary metabolite biosynthetic process"/>
    <property type="evidence" value="ECO:0007669"/>
    <property type="project" value="TreeGrafter"/>
</dbReference>
<proteinExistence type="predicted"/>
<dbReference type="SUPFAM" id="SSF52777">
    <property type="entry name" value="CoA-dependent acyltransferases"/>
    <property type="match status" value="2"/>
</dbReference>
<dbReference type="KEGG" id="salf:SMD44_08951"/>
<feature type="domain" description="Condensation" evidence="2">
    <location>
        <begin position="1"/>
        <end position="332"/>
    </location>
</feature>
<dbReference type="GO" id="GO:0043041">
    <property type="term" value="P:amino acid activation for nonribosomal peptide biosynthetic process"/>
    <property type="evidence" value="ECO:0007669"/>
    <property type="project" value="TreeGrafter"/>
</dbReference>
<evidence type="ECO:0000259" key="2">
    <source>
        <dbReference type="Pfam" id="PF00668"/>
    </source>
</evidence>
<dbReference type="InterPro" id="IPR001242">
    <property type="entry name" value="Condensation_dom"/>
</dbReference>
<dbReference type="GO" id="GO:0003824">
    <property type="term" value="F:catalytic activity"/>
    <property type="evidence" value="ECO:0007669"/>
    <property type="project" value="InterPro"/>
</dbReference>
<dbReference type="InterPro" id="IPR023213">
    <property type="entry name" value="CAT-like_dom_sf"/>
</dbReference>
<sequence>MELTTAPLTRITLAALPGDEVLLLWSSHHLILDGWSTGQLLTEVCEHYAALTGGTDAAPPLRRPFADFVRWLRAQDEGAAEQFWTGALAGFPAATPLPYDRAPAEAHRARSGDAVHHELDVAVSRRLRETAAHAGLTVNTVVQAAWALLLARYSGRRDVVFGTTVSGRPAELPGVESMVGMFINTVPTRVRLPGDGVLSWLRGLQDEQSDARRHDFMALSRIQALSAVPAGQALFDSMVVFENYPVDEAATARTGVGVAEVRADDATTFPLCLRAHVSDRLGFDLAYDAALFDHATVARAATRLAALLTRLADGISGTVDDLDLLTAADRDLLRRWNTTARRAAPRSPWTCSPSRPAVPGRGRRARGPA</sequence>
<dbReference type="Pfam" id="PF00668">
    <property type="entry name" value="Condensation"/>
    <property type="match status" value="1"/>
</dbReference>